<dbReference type="GO" id="GO:0005525">
    <property type="term" value="F:GTP binding"/>
    <property type="evidence" value="ECO:0007669"/>
    <property type="project" value="UniProtKB-KW"/>
</dbReference>
<dbReference type="eggNOG" id="KOG4171">
    <property type="taxonomic scope" value="Eukaryota"/>
</dbReference>
<proteinExistence type="inferred from homology"/>
<dbReference type="InterPro" id="IPR038158">
    <property type="entry name" value="H-NOX_domain_sf"/>
</dbReference>
<dbReference type="GO" id="GO:0070482">
    <property type="term" value="P:response to oxygen levels"/>
    <property type="evidence" value="ECO:0007669"/>
    <property type="project" value="TreeGrafter"/>
</dbReference>
<dbReference type="Pfam" id="PF07700">
    <property type="entry name" value="HNOB"/>
    <property type="match status" value="1"/>
</dbReference>
<dbReference type="OMA" id="NAMHTHI"/>
<dbReference type="InterPro" id="IPR024096">
    <property type="entry name" value="NO_sig/Golgi_transp_ligand-bd"/>
</dbReference>
<keyword evidence="4" id="KW-0547">Nucleotide-binding</keyword>
<dbReference type="GO" id="GO:0019934">
    <property type="term" value="P:cGMP-mediated signaling"/>
    <property type="evidence" value="ECO:0007669"/>
    <property type="project" value="TreeGrafter"/>
</dbReference>
<evidence type="ECO:0000256" key="8">
    <source>
        <dbReference type="RuleBase" id="RU000405"/>
    </source>
</evidence>
<dbReference type="SUPFAM" id="SSF111126">
    <property type="entry name" value="Ligand-binding domain in the NO signalling and Golgi transport"/>
    <property type="match status" value="1"/>
</dbReference>
<dbReference type="FunCoup" id="F2UR64">
    <property type="interactions" value="45"/>
</dbReference>
<evidence type="ECO:0000256" key="9">
    <source>
        <dbReference type="SAM" id="MobiDB-lite"/>
    </source>
</evidence>
<keyword evidence="3" id="KW-0963">Cytoplasm</keyword>
<dbReference type="Gene3D" id="3.30.70.1230">
    <property type="entry name" value="Nucleotide cyclase"/>
    <property type="match status" value="1"/>
</dbReference>
<dbReference type="InterPro" id="IPR001054">
    <property type="entry name" value="A/G_cyclase"/>
</dbReference>
<reference evidence="11" key="1">
    <citation type="submission" date="2009-08" db="EMBL/GenBank/DDBJ databases">
        <title>Annotation of Salpingoeca rosetta.</title>
        <authorList>
            <consortium name="The Broad Institute Genome Sequencing Platform"/>
            <person name="Russ C."/>
            <person name="Cuomo C."/>
            <person name="Burger G."/>
            <person name="Gray M.W."/>
            <person name="Holland P.W.H."/>
            <person name="King N."/>
            <person name="Lang F.B.F."/>
            <person name="Roger A.J."/>
            <person name="Ruiz-Trillo I."/>
            <person name="Young S.K."/>
            <person name="Zeng Q."/>
            <person name="Gargeya S."/>
            <person name="Alvarado L."/>
            <person name="Berlin A."/>
            <person name="Chapman S.B."/>
            <person name="Chen Z."/>
            <person name="Freedman E."/>
            <person name="Gellesch M."/>
            <person name="Goldberg J."/>
            <person name="Griggs A."/>
            <person name="Gujja S."/>
            <person name="Heilman E."/>
            <person name="Heiman D."/>
            <person name="Howarth C."/>
            <person name="Mehta T."/>
            <person name="Neiman D."/>
            <person name="Pearson M."/>
            <person name="Roberts A."/>
            <person name="Saif S."/>
            <person name="Shea T."/>
            <person name="Shenoy N."/>
            <person name="Sisk P."/>
            <person name="Stolte C."/>
            <person name="Sykes S."/>
            <person name="White J."/>
            <person name="Yandava C."/>
            <person name="Haas B."/>
            <person name="Nusbaum C."/>
            <person name="Birren B."/>
        </authorList>
    </citation>
    <scope>NUCLEOTIDE SEQUENCE [LARGE SCALE GENOMIC DNA]</scope>
    <source>
        <strain evidence="11">ATCC 50818</strain>
    </source>
</reference>
<organism evidence="12">
    <name type="scientific">Salpingoeca rosetta (strain ATCC 50818 / BSB-021)</name>
    <dbReference type="NCBI Taxonomy" id="946362"/>
    <lineage>
        <taxon>Eukaryota</taxon>
        <taxon>Choanoflagellata</taxon>
        <taxon>Craspedida</taxon>
        <taxon>Salpingoecidae</taxon>
        <taxon>Salpingoeca</taxon>
    </lineage>
</organism>
<dbReference type="FunFam" id="3.30.70.1230:FF:000030">
    <property type="entry name" value="Si:ch211-215j19.12"/>
    <property type="match status" value="1"/>
</dbReference>
<dbReference type="SMART" id="SM00044">
    <property type="entry name" value="CYCc"/>
    <property type="match status" value="1"/>
</dbReference>
<keyword evidence="5" id="KW-0342">GTP-binding</keyword>
<dbReference type="InterPro" id="IPR011645">
    <property type="entry name" value="HNOB_dom_associated"/>
</dbReference>
<dbReference type="GO" id="GO:0020037">
    <property type="term" value="F:heme binding"/>
    <property type="evidence" value="ECO:0007669"/>
    <property type="project" value="InterPro"/>
</dbReference>
<dbReference type="InParanoid" id="F2UR64"/>
<keyword evidence="7" id="KW-0141">cGMP biosynthesis</keyword>
<dbReference type="Gene3D" id="3.30.450.260">
    <property type="entry name" value="Haem NO binding associated domain"/>
    <property type="match status" value="2"/>
</dbReference>
<dbReference type="Gene3D" id="3.90.1520.10">
    <property type="entry name" value="H-NOX domain"/>
    <property type="match status" value="1"/>
</dbReference>
<dbReference type="GO" id="GO:0004383">
    <property type="term" value="F:guanylate cyclase activity"/>
    <property type="evidence" value="ECO:0007669"/>
    <property type="project" value="UniProtKB-EC"/>
</dbReference>
<keyword evidence="12" id="KW-1185">Reference proteome</keyword>
<evidence type="ECO:0000256" key="7">
    <source>
        <dbReference type="ARBA" id="ARBA00023293"/>
    </source>
</evidence>
<dbReference type="OrthoDB" id="6127067at2759"/>
<dbReference type="SUPFAM" id="SSF55073">
    <property type="entry name" value="Nucleotide cyclase"/>
    <property type="match status" value="1"/>
</dbReference>
<dbReference type="GeneID" id="16068974"/>
<comment type="subcellular location">
    <subcellularLocation>
        <location evidence="1">Cytoplasm</location>
    </subcellularLocation>
</comment>
<dbReference type="PANTHER" id="PTHR45655:SF13">
    <property type="entry name" value="SOLUBLE GUANYLATE CYCLASE GCY-32-RELATED"/>
    <property type="match status" value="1"/>
</dbReference>
<evidence type="ECO:0000256" key="3">
    <source>
        <dbReference type="ARBA" id="ARBA00022490"/>
    </source>
</evidence>
<dbReference type="EC" id="4.6.1.2" evidence="2"/>
<evidence type="ECO:0000256" key="4">
    <source>
        <dbReference type="ARBA" id="ARBA00022741"/>
    </source>
</evidence>
<evidence type="ECO:0000256" key="5">
    <source>
        <dbReference type="ARBA" id="ARBA00023134"/>
    </source>
</evidence>
<dbReference type="PANTHER" id="PTHR45655">
    <property type="entry name" value="GUANYLATE CYCLASE SOLUBLE SUBUNIT BETA-2"/>
    <property type="match status" value="1"/>
</dbReference>
<dbReference type="KEGG" id="sre:PTSG_10393"/>
<feature type="compositionally biased region" description="Polar residues" evidence="9">
    <location>
        <begin position="313"/>
        <end position="328"/>
    </location>
</feature>
<feature type="compositionally biased region" description="Polar residues" evidence="9">
    <location>
        <begin position="434"/>
        <end position="444"/>
    </location>
</feature>
<dbReference type="CDD" id="cd07302">
    <property type="entry name" value="CHD"/>
    <property type="match status" value="1"/>
</dbReference>
<accession>F2UR64</accession>
<feature type="compositionally biased region" description="Basic residues" evidence="9">
    <location>
        <begin position="463"/>
        <end position="494"/>
    </location>
</feature>
<dbReference type="InterPro" id="IPR011644">
    <property type="entry name" value="Heme_NO-bd"/>
</dbReference>
<dbReference type="STRING" id="946362.F2UR64"/>
<dbReference type="PROSITE" id="PS50125">
    <property type="entry name" value="GUANYLATE_CYCLASE_2"/>
    <property type="match status" value="1"/>
</dbReference>
<comment type="similarity">
    <text evidence="8">Belongs to the adenylyl cyclase class-4/guanylyl cyclase family.</text>
</comment>
<gene>
    <name evidence="11" type="ORF">PTSG_10393</name>
</gene>
<evidence type="ECO:0000259" key="10">
    <source>
        <dbReference type="PROSITE" id="PS50125"/>
    </source>
</evidence>
<dbReference type="InterPro" id="IPR029787">
    <property type="entry name" value="Nucleotide_cyclase"/>
</dbReference>
<dbReference type="EMBL" id="GL832990">
    <property type="protein sequence ID" value="EGD80119.1"/>
    <property type="molecule type" value="Genomic_DNA"/>
</dbReference>
<evidence type="ECO:0000256" key="2">
    <source>
        <dbReference type="ARBA" id="ARBA00012202"/>
    </source>
</evidence>
<dbReference type="InterPro" id="IPR018297">
    <property type="entry name" value="A/G_cyclase_CS"/>
</dbReference>
<protein>
    <recommendedName>
        <fullName evidence="2">guanylate cyclase</fullName>
        <ecNumber evidence="2">4.6.1.2</ecNumber>
    </recommendedName>
</protein>
<dbReference type="InterPro" id="IPR042463">
    <property type="entry name" value="HNOB_dom_associated_sf"/>
</dbReference>
<evidence type="ECO:0000313" key="11">
    <source>
        <dbReference type="EMBL" id="EGD80119.1"/>
    </source>
</evidence>
<dbReference type="Proteomes" id="UP000007799">
    <property type="component" value="Unassembled WGS sequence"/>
</dbReference>
<sequence length="919" mass="102822">MYGFMHQALKSWLLSMDNGEYLLQEVYEELNLDTAPDDFFRYYSDAQTMKFLELVAKAADTSVDRCMYEAGKVSMGTFTRNGYEPVLRTLGKDFYTMLTNLDSLHDNFLAAFPEMKVPSLRPERLSHDSMSIHYYSQHHGLAPFMMGALECAAKMLYDLDIDIHHRLKRGKDSNHDVFHVFVDPRAFPDDMLSTAESTKKMSTMQLNRDMTSKLFPWHFAVNRSMEIVSLGKHLATRMKADSMGMHAKNLFHIVRPVDVKWEFNDIKARADKPFLVATNAKRMLTPEELAQAQADCHLHGGDDEDGGDNVDGNSSLRKASSESETQDSAVELGGEAREGASDAGGQRRRRQAENGALNESQQHEQHDEQQEQWQRWQDQRHRSADDSALGDQLDHAKRASHPQSRGRSGKRQHRQQHHQHAHLQEHGLRRQPRSAMQLQDSMQSMWDEGHAATSHVGSSLGNAHHHQQQQQHRHHRRHHHRHLDTKQRSNHSLRRSHDAVTREVAELTRAMSGSRLSATACPMGAFAGAVGDRSDASSTSMVGSGRSSVDLLEMKARRLRSTDTIKLHGEIVYDEEQDVLVFVGNPLVQSLEEMEEQAIDLSDMPVHCHGREVLYGSMYQTVSATNSNQIEAKLMELDRSLAEVHSKKEQIDKLLHSILPQSVATPLANGVIPPPKSFDCVTVLFCDIVGFTNISAEIPSLEVMDMLHHLFSKFDQLSDEHGCYKVETIGDAYMVAAGCPEPCEDHALRIARLALALIRAAQTVVSPMDGEPIRLRVGLHSGPLITGVVGTTRPRYCLYGDTVNVASRMESNGIPGCIQATYRFLRCLPEHHGLIVASRGTINVKGKGPMKTFLVLGEQGSLEPPLVPEGDDESNNVSEEVKQAAMLSMLQTRYARRGSSQLVPQQVSAYLQHSSPGCG</sequence>
<feature type="compositionally biased region" description="Basic residues" evidence="9">
    <location>
        <begin position="407"/>
        <end position="421"/>
    </location>
</feature>
<feature type="domain" description="Guanylate cyclase" evidence="10">
    <location>
        <begin position="682"/>
        <end position="810"/>
    </location>
</feature>
<name>F2UR64_SALR5</name>
<keyword evidence="6 8" id="KW-0456">Lyase</keyword>
<evidence type="ECO:0000256" key="1">
    <source>
        <dbReference type="ARBA" id="ARBA00004496"/>
    </source>
</evidence>
<dbReference type="Pfam" id="PF00211">
    <property type="entry name" value="Guanylate_cyc"/>
    <property type="match status" value="1"/>
</dbReference>
<feature type="region of interest" description="Disordered" evidence="9">
    <location>
        <begin position="297"/>
        <end position="499"/>
    </location>
</feature>
<dbReference type="GO" id="GO:0008074">
    <property type="term" value="C:guanylate cyclase complex, soluble"/>
    <property type="evidence" value="ECO:0007669"/>
    <property type="project" value="TreeGrafter"/>
</dbReference>
<dbReference type="RefSeq" id="XP_004988444.1">
    <property type="nucleotide sequence ID" value="XM_004988387.1"/>
</dbReference>
<evidence type="ECO:0000313" key="12">
    <source>
        <dbReference type="Proteomes" id="UP000007799"/>
    </source>
</evidence>
<dbReference type="PROSITE" id="PS00452">
    <property type="entry name" value="GUANYLATE_CYCLASE_1"/>
    <property type="match status" value="1"/>
</dbReference>
<evidence type="ECO:0000256" key="6">
    <source>
        <dbReference type="ARBA" id="ARBA00023239"/>
    </source>
</evidence>
<dbReference type="AlphaFoldDB" id="F2UR64"/>
<dbReference type="Pfam" id="PF07701">
    <property type="entry name" value="HNOBA"/>
    <property type="match status" value="1"/>
</dbReference>